<dbReference type="AlphaFoldDB" id="A0A3P7P1Q2"/>
<reference evidence="1 2" key="1">
    <citation type="submission" date="2018-11" db="EMBL/GenBank/DDBJ databases">
        <authorList>
            <consortium name="Pathogen Informatics"/>
        </authorList>
    </citation>
    <scope>NUCLEOTIDE SEQUENCE [LARGE SCALE GENOMIC DNA]</scope>
</reference>
<organism evidence="1 2">
    <name type="scientific">Dibothriocephalus latus</name>
    <name type="common">Fish tapeworm</name>
    <name type="synonym">Diphyllobothrium latum</name>
    <dbReference type="NCBI Taxonomy" id="60516"/>
    <lineage>
        <taxon>Eukaryota</taxon>
        <taxon>Metazoa</taxon>
        <taxon>Spiralia</taxon>
        <taxon>Lophotrochozoa</taxon>
        <taxon>Platyhelminthes</taxon>
        <taxon>Cestoda</taxon>
        <taxon>Eucestoda</taxon>
        <taxon>Diphyllobothriidea</taxon>
        <taxon>Diphyllobothriidae</taxon>
        <taxon>Dibothriocephalus</taxon>
    </lineage>
</organism>
<protein>
    <submittedName>
        <fullName evidence="1">Uncharacterized protein</fullName>
    </submittedName>
</protein>
<evidence type="ECO:0000313" key="1">
    <source>
        <dbReference type="EMBL" id="VDN14222.1"/>
    </source>
</evidence>
<name>A0A3P7P1Q2_DIBLA</name>
<dbReference type="Proteomes" id="UP000281553">
    <property type="component" value="Unassembled WGS sequence"/>
</dbReference>
<keyword evidence="2" id="KW-1185">Reference proteome</keyword>
<sequence length="136" mass="14706">MKGNQGLHRRLRGAEVAATGTGAAVAGVRDALPRNPLNAPIASVGDFEEVNMRLIGPLYRQTAVSLYDLRFIRNSSINIIRSIASSLTTMNPFNDNRTSPSDEMGALLGNTFHEAFKPDPVPLIPIPVSRNPPVFP</sequence>
<dbReference type="EMBL" id="UYRU01058629">
    <property type="protein sequence ID" value="VDN14222.1"/>
    <property type="molecule type" value="Genomic_DNA"/>
</dbReference>
<evidence type="ECO:0000313" key="2">
    <source>
        <dbReference type="Proteomes" id="UP000281553"/>
    </source>
</evidence>
<proteinExistence type="predicted"/>
<accession>A0A3P7P1Q2</accession>
<gene>
    <name evidence="1" type="ORF">DILT_LOCUS10053</name>
</gene>